<dbReference type="RefSeq" id="XP_014487097.1">
    <property type="nucleotide sequence ID" value="XM_014631611.1"/>
</dbReference>
<reference evidence="2" key="1">
    <citation type="submission" date="2025-08" db="UniProtKB">
        <authorList>
            <consortium name="RefSeq"/>
        </authorList>
    </citation>
    <scope>IDENTIFICATION</scope>
</reference>
<dbReference type="KEGG" id="dqu:106750936"/>
<dbReference type="Proteomes" id="UP000515204">
    <property type="component" value="Unplaced"/>
</dbReference>
<dbReference type="GeneID" id="106750936"/>
<evidence type="ECO:0000313" key="1">
    <source>
        <dbReference type="Proteomes" id="UP000515204"/>
    </source>
</evidence>
<name>A0A6P3YAS1_DINQU</name>
<protein>
    <submittedName>
        <fullName evidence="2">Uncharacterized protein LOC106750936 isoform X1</fullName>
    </submittedName>
</protein>
<evidence type="ECO:0000313" key="2">
    <source>
        <dbReference type="RefSeq" id="XP_014487097.1"/>
    </source>
</evidence>
<organism evidence="1 2">
    <name type="scientific">Dinoponera quadriceps</name>
    <name type="common">South American ant</name>
    <dbReference type="NCBI Taxonomy" id="609295"/>
    <lineage>
        <taxon>Eukaryota</taxon>
        <taxon>Metazoa</taxon>
        <taxon>Ecdysozoa</taxon>
        <taxon>Arthropoda</taxon>
        <taxon>Hexapoda</taxon>
        <taxon>Insecta</taxon>
        <taxon>Pterygota</taxon>
        <taxon>Neoptera</taxon>
        <taxon>Endopterygota</taxon>
        <taxon>Hymenoptera</taxon>
        <taxon>Apocrita</taxon>
        <taxon>Aculeata</taxon>
        <taxon>Formicoidea</taxon>
        <taxon>Formicidae</taxon>
        <taxon>Ponerinae</taxon>
        <taxon>Ponerini</taxon>
        <taxon>Dinoponera</taxon>
    </lineage>
</organism>
<sequence>MYARTLIMRAARGQFLRNLSSKFTLFSNMSLIVEPMQRGQPGISRTFGEDTADECTVDVPFVVRGDFKPARLRHELSAGLSMSCSEMLSVQRRGIRIPRAGATSFSTVLQEEVVTGTSTWPTLTRRSRTRNLCLQEGSFAEASS</sequence>
<keyword evidence="1" id="KW-1185">Reference proteome</keyword>
<proteinExistence type="predicted"/>
<gene>
    <name evidence="2" type="primary">LOC106750936</name>
</gene>
<dbReference type="AlphaFoldDB" id="A0A6P3YAS1"/>
<accession>A0A6P3YAS1</accession>